<dbReference type="AlphaFoldDB" id="A0AAV9HWN4"/>
<dbReference type="Proteomes" id="UP001321749">
    <property type="component" value="Unassembled WGS sequence"/>
</dbReference>
<feature type="region of interest" description="Disordered" evidence="1">
    <location>
        <begin position="290"/>
        <end position="312"/>
    </location>
</feature>
<feature type="compositionally biased region" description="Basic and acidic residues" evidence="1">
    <location>
        <begin position="388"/>
        <end position="408"/>
    </location>
</feature>
<evidence type="ECO:0000256" key="1">
    <source>
        <dbReference type="SAM" id="MobiDB-lite"/>
    </source>
</evidence>
<feature type="region of interest" description="Disordered" evidence="1">
    <location>
        <begin position="465"/>
        <end position="488"/>
    </location>
</feature>
<feature type="region of interest" description="Disordered" evidence="1">
    <location>
        <begin position="190"/>
        <end position="272"/>
    </location>
</feature>
<name>A0AAV9HWN4_9PEZI</name>
<feature type="compositionally biased region" description="Low complexity" evidence="1">
    <location>
        <begin position="290"/>
        <end position="307"/>
    </location>
</feature>
<sequence>MYSSSSYKSCSRARLFRCGSLKRFVAKCKTVFRKAEHKHKPTFGCESLATSLESCDSTSPCQASPPALCVDEQLVVACDETLCSAGNVRHSRVDSGVDVASAPTFSADDSINEPVSGELFAVMRETLCQALSQTPCTPDLSSEFSVSLSLEKMSPVSPGTAASFTAGRCSASRSESSLASRLAYTSSRSSSHKFERTETYGTSHSSSNSEDLGSTTAVQDEETDTESEFSDSSSSVISDPFDLDVPCQAAPTPEHASPVDSPSEGSTSSAASFRTGGLSDLYGHIFSVTGDDSDSSSNTSSSASDVDINLSSADVRPLPPLPYEDESAIEYYDNGNKFFVTCLYTIFEVDESDPKPMATATMLTSCTLSPAQVYLPDFPQASSDLDEVSDHPHGSNYDAEEHQPEPHDQFNDGDDASIITNPYAGAAPYEIACRQSGLFPVFKTHWERFTWMPIPAAQSELELYHSSHEEGHHGDSSKSSSNSFEDLTPSSHEVTWRLEALFPTTAAVGDHKETSPLVLPPPPRDSSFLRQTEQSSAAEQPTAGYKHTAGGAPAQGDGDPAERTTSKLAEQPTAINKYILGNAAGIIREGASPMEREKKPRWETDFSYTSIGDPNAPRWDEDDDEDW</sequence>
<accession>A0AAV9HWN4</accession>
<evidence type="ECO:0000313" key="2">
    <source>
        <dbReference type="EMBL" id="KAK4465131.1"/>
    </source>
</evidence>
<feature type="compositionally biased region" description="Polar residues" evidence="1">
    <location>
        <begin position="528"/>
        <end position="539"/>
    </location>
</feature>
<feature type="region of interest" description="Disordered" evidence="1">
    <location>
        <begin position="590"/>
        <end position="627"/>
    </location>
</feature>
<reference evidence="2" key="2">
    <citation type="submission" date="2023-06" db="EMBL/GenBank/DDBJ databases">
        <authorList>
            <consortium name="Lawrence Berkeley National Laboratory"/>
            <person name="Mondo S.J."/>
            <person name="Hensen N."/>
            <person name="Bonometti L."/>
            <person name="Westerberg I."/>
            <person name="Brannstrom I.O."/>
            <person name="Guillou S."/>
            <person name="Cros-Aarteil S."/>
            <person name="Calhoun S."/>
            <person name="Haridas S."/>
            <person name="Kuo A."/>
            <person name="Pangilinan J."/>
            <person name="Riley R."/>
            <person name="Labutti K."/>
            <person name="Andreopoulos B."/>
            <person name="Lipzen A."/>
            <person name="Chen C."/>
            <person name="Yanf M."/>
            <person name="Daum C."/>
            <person name="Ng V."/>
            <person name="Clum A."/>
            <person name="Steindorff A."/>
            <person name="Ohm R."/>
            <person name="Martin F."/>
            <person name="Silar P."/>
            <person name="Natvig D."/>
            <person name="Lalanne C."/>
            <person name="Gautier V."/>
            <person name="Ament-Velasquez S.L."/>
            <person name="Kruys A."/>
            <person name="Hutchinson M.I."/>
            <person name="Powell A.J."/>
            <person name="Barry K."/>
            <person name="Miller A.N."/>
            <person name="Grigoriev I.V."/>
            <person name="Debuchy R."/>
            <person name="Gladieux P."/>
            <person name="Thoren M.H."/>
            <person name="Johannesson H."/>
        </authorList>
    </citation>
    <scope>NUCLEOTIDE SEQUENCE</scope>
    <source>
        <strain evidence="2">PSN324</strain>
    </source>
</reference>
<reference evidence="2" key="1">
    <citation type="journal article" date="2023" name="Mol. Phylogenet. Evol.">
        <title>Genome-scale phylogeny and comparative genomics of the fungal order Sordariales.</title>
        <authorList>
            <person name="Hensen N."/>
            <person name="Bonometti L."/>
            <person name="Westerberg I."/>
            <person name="Brannstrom I.O."/>
            <person name="Guillou S."/>
            <person name="Cros-Aarteil S."/>
            <person name="Calhoun S."/>
            <person name="Haridas S."/>
            <person name="Kuo A."/>
            <person name="Mondo S."/>
            <person name="Pangilinan J."/>
            <person name="Riley R."/>
            <person name="LaButti K."/>
            <person name="Andreopoulos B."/>
            <person name="Lipzen A."/>
            <person name="Chen C."/>
            <person name="Yan M."/>
            <person name="Daum C."/>
            <person name="Ng V."/>
            <person name="Clum A."/>
            <person name="Steindorff A."/>
            <person name="Ohm R.A."/>
            <person name="Martin F."/>
            <person name="Silar P."/>
            <person name="Natvig D.O."/>
            <person name="Lalanne C."/>
            <person name="Gautier V."/>
            <person name="Ament-Velasquez S.L."/>
            <person name="Kruys A."/>
            <person name="Hutchinson M.I."/>
            <person name="Powell A.J."/>
            <person name="Barry K."/>
            <person name="Miller A.N."/>
            <person name="Grigoriev I.V."/>
            <person name="Debuchy R."/>
            <person name="Gladieux P."/>
            <person name="Hiltunen Thoren M."/>
            <person name="Johannesson H."/>
        </authorList>
    </citation>
    <scope>NUCLEOTIDE SEQUENCE</scope>
    <source>
        <strain evidence="2">PSN324</strain>
    </source>
</reference>
<protein>
    <submittedName>
        <fullName evidence="2">Uncharacterized protein</fullName>
    </submittedName>
</protein>
<comment type="caution">
    <text evidence="2">The sequence shown here is derived from an EMBL/GenBank/DDBJ whole genome shotgun (WGS) entry which is preliminary data.</text>
</comment>
<organism evidence="2 3">
    <name type="scientific">Cladorrhinum samala</name>
    <dbReference type="NCBI Taxonomy" id="585594"/>
    <lineage>
        <taxon>Eukaryota</taxon>
        <taxon>Fungi</taxon>
        <taxon>Dikarya</taxon>
        <taxon>Ascomycota</taxon>
        <taxon>Pezizomycotina</taxon>
        <taxon>Sordariomycetes</taxon>
        <taxon>Sordariomycetidae</taxon>
        <taxon>Sordariales</taxon>
        <taxon>Podosporaceae</taxon>
        <taxon>Cladorrhinum</taxon>
    </lineage>
</organism>
<evidence type="ECO:0000313" key="3">
    <source>
        <dbReference type="Proteomes" id="UP001321749"/>
    </source>
</evidence>
<feature type="compositionally biased region" description="Low complexity" evidence="1">
    <location>
        <begin position="261"/>
        <end position="272"/>
    </location>
</feature>
<proteinExistence type="predicted"/>
<feature type="compositionally biased region" description="Low complexity" evidence="1">
    <location>
        <begin position="230"/>
        <end position="239"/>
    </location>
</feature>
<feature type="compositionally biased region" description="Polar residues" evidence="1">
    <location>
        <begin position="199"/>
        <end position="218"/>
    </location>
</feature>
<feature type="compositionally biased region" description="Low complexity" evidence="1">
    <location>
        <begin position="549"/>
        <end position="558"/>
    </location>
</feature>
<feature type="compositionally biased region" description="Basic and acidic residues" evidence="1">
    <location>
        <begin position="594"/>
        <end position="604"/>
    </location>
</feature>
<feature type="compositionally biased region" description="Basic and acidic residues" evidence="1">
    <location>
        <begin position="465"/>
        <end position="476"/>
    </location>
</feature>
<feature type="region of interest" description="Disordered" evidence="1">
    <location>
        <begin position="507"/>
        <end position="572"/>
    </location>
</feature>
<dbReference type="EMBL" id="MU864942">
    <property type="protein sequence ID" value="KAK4465131.1"/>
    <property type="molecule type" value="Genomic_DNA"/>
</dbReference>
<gene>
    <name evidence="2" type="ORF">QBC42DRAFT_283759</name>
</gene>
<feature type="region of interest" description="Disordered" evidence="1">
    <location>
        <begin position="380"/>
        <end position="408"/>
    </location>
</feature>
<keyword evidence="3" id="KW-1185">Reference proteome</keyword>
<feature type="compositionally biased region" description="Acidic residues" evidence="1">
    <location>
        <begin position="219"/>
        <end position="229"/>
    </location>
</feature>